<keyword evidence="2" id="KW-1185">Reference proteome</keyword>
<dbReference type="EMBL" id="JBHLVF010000041">
    <property type="protein sequence ID" value="MFC0394623.1"/>
    <property type="molecule type" value="Genomic_DNA"/>
</dbReference>
<accession>A0ABV6JFC3</accession>
<comment type="caution">
    <text evidence="1">The sequence shown here is derived from an EMBL/GenBank/DDBJ whole genome shotgun (WGS) entry which is preliminary data.</text>
</comment>
<reference evidence="1 2" key="1">
    <citation type="submission" date="2024-09" db="EMBL/GenBank/DDBJ databases">
        <authorList>
            <person name="Sun Q."/>
            <person name="Mori K."/>
        </authorList>
    </citation>
    <scope>NUCLEOTIDE SEQUENCE [LARGE SCALE GENOMIC DNA]</scope>
    <source>
        <strain evidence="1 2">CCM 4839</strain>
    </source>
</reference>
<sequence length="135" mass="15425">MEIVQNLIGSTVNEVIAGGSNGSMVVIEADHNYVLFLYCCWRLNDSDSILCGWNDQESYLIRIKELEGDRIQSMNMDGFYDFVMRFASGRELRVMCDLTPGCENGQEENWSICDKKTNVCYVVNNQLQPIETKFS</sequence>
<evidence type="ECO:0000313" key="1">
    <source>
        <dbReference type="EMBL" id="MFC0394623.1"/>
    </source>
</evidence>
<evidence type="ECO:0000313" key="2">
    <source>
        <dbReference type="Proteomes" id="UP001589818"/>
    </source>
</evidence>
<protein>
    <submittedName>
        <fullName evidence="1">Uncharacterized protein</fullName>
    </submittedName>
</protein>
<proteinExistence type="predicted"/>
<gene>
    <name evidence="1" type="ORF">ACFFJ8_25095</name>
</gene>
<dbReference type="Proteomes" id="UP001589818">
    <property type="component" value="Unassembled WGS sequence"/>
</dbReference>
<organism evidence="1 2">
    <name type="scientific">Paenibacillus mendelii</name>
    <dbReference type="NCBI Taxonomy" id="206163"/>
    <lineage>
        <taxon>Bacteria</taxon>
        <taxon>Bacillati</taxon>
        <taxon>Bacillota</taxon>
        <taxon>Bacilli</taxon>
        <taxon>Bacillales</taxon>
        <taxon>Paenibacillaceae</taxon>
        <taxon>Paenibacillus</taxon>
    </lineage>
</organism>
<dbReference type="RefSeq" id="WP_204815803.1">
    <property type="nucleotide sequence ID" value="NZ_JANHOF010000001.1"/>
</dbReference>
<name>A0ABV6JFC3_9BACL</name>